<keyword evidence="1" id="KW-1133">Transmembrane helix</keyword>
<proteinExistence type="predicted"/>
<keyword evidence="1" id="KW-0812">Transmembrane</keyword>
<sequence length="89" mass="10106">MPDLDKDRHYEPLSLHVNRAVCSSVERSSVLLITLASCSYSVFMLILRLALIGELCHLIRHSRSKVSPAFTCHQHLVHRVDLYVISAHV</sequence>
<evidence type="ECO:0000313" key="2">
    <source>
        <dbReference type="EMBL" id="JAD39202.1"/>
    </source>
</evidence>
<dbReference type="EMBL" id="GBRH01258693">
    <property type="protein sequence ID" value="JAD39202.1"/>
    <property type="molecule type" value="Transcribed_RNA"/>
</dbReference>
<reference evidence="2" key="2">
    <citation type="journal article" date="2015" name="Data Brief">
        <title>Shoot transcriptome of the giant reed, Arundo donax.</title>
        <authorList>
            <person name="Barrero R.A."/>
            <person name="Guerrero F.D."/>
            <person name="Moolhuijzen P."/>
            <person name="Goolsby J.A."/>
            <person name="Tidwell J."/>
            <person name="Bellgard S.E."/>
            <person name="Bellgard M.I."/>
        </authorList>
    </citation>
    <scope>NUCLEOTIDE SEQUENCE</scope>
    <source>
        <tissue evidence="2">Shoot tissue taken approximately 20 cm above the soil surface</tissue>
    </source>
</reference>
<organism evidence="2">
    <name type="scientific">Arundo donax</name>
    <name type="common">Giant reed</name>
    <name type="synonym">Donax arundinaceus</name>
    <dbReference type="NCBI Taxonomy" id="35708"/>
    <lineage>
        <taxon>Eukaryota</taxon>
        <taxon>Viridiplantae</taxon>
        <taxon>Streptophyta</taxon>
        <taxon>Embryophyta</taxon>
        <taxon>Tracheophyta</taxon>
        <taxon>Spermatophyta</taxon>
        <taxon>Magnoliopsida</taxon>
        <taxon>Liliopsida</taxon>
        <taxon>Poales</taxon>
        <taxon>Poaceae</taxon>
        <taxon>PACMAD clade</taxon>
        <taxon>Arundinoideae</taxon>
        <taxon>Arundineae</taxon>
        <taxon>Arundo</taxon>
    </lineage>
</organism>
<accession>A0A0A8ZWP0</accession>
<dbReference type="AlphaFoldDB" id="A0A0A8ZWP0"/>
<protein>
    <submittedName>
        <fullName evidence="2">Uncharacterized protein</fullName>
    </submittedName>
</protein>
<reference evidence="2" key="1">
    <citation type="submission" date="2014-09" db="EMBL/GenBank/DDBJ databases">
        <authorList>
            <person name="Magalhaes I.L.F."/>
            <person name="Oliveira U."/>
            <person name="Santos F.R."/>
            <person name="Vidigal T.H.D.A."/>
            <person name="Brescovit A.D."/>
            <person name="Santos A.J."/>
        </authorList>
    </citation>
    <scope>NUCLEOTIDE SEQUENCE</scope>
    <source>
        <tissue evidence="2">Shoot tissue taken approximately 20 cm above the soil surface</tissue>
    </source>
</reference>
<evidence type="ECO:0000256" key="1">
    <source>
        <dbReference type="SAM" id="Phobius"/>
    </source>
</evidence>
<keyword evidence="1" id="KW-0472">Membrane</keyword>
<name>A0A0A8ZWP0_ARUDO</name>
<feature type="transmembrane region" description="Helical" evidence="1">
    <location>
        <begin position="30"/>
        <end position="51"/>
    </location>
</feature>